<reference evidence="1 2" key="1">
    <citation type="journal article" date="2023" name="J. Hered.">
        <title>Chromosome-level genome of the wood stork (Mycteria americana) provides insight into avian chromosome evolution.</title>
        <authorList>
            <person name="Flamio R. Jr."/>
            <person name="Ramstad K.M."/>
        </authorList>
    </citation>
    <scope>NUCLEOTIDE SEQUENCE [LARGE SCALE GENOMIC DNA]</scope>
    <source>
        <strain evidence="1">JAX WOST 10</strain>
    </source>
</reference>
<gene>
    <name evidence="1" type="ORF">QYF61_025344</name>
</gene>
<evidence type="ECO:0008006" key="3">
    <source>
        <dbReference type="Google" id="ProtNLM"/>
    </source>
</evidence>
<sequence>MEEDEVGEHLNKLDLCKGGSGGLEASVTSVFKKEDLGNGRLSLTLIPGKVREQIILETISKHMKDKKAIGSNQYGFRKGEDVPAHCRRVGLDDL</sequence>
<comment type="caution">
    <text evidence="1">The sequence shown here is derived from an EMBL/GenBank/DDBJ whole genome shotgun (WGS) entry which is preliminary data.</text>
</comment>
<name>A0AAN7NNR5_MYCAM</name>
<keyword evidence="2" id="KW-1185">Reference proteome</keyword>
<protein>
    <recommendedName>
        <fullName evidence="3">Reverse transcriptase domain-containing protein</fullName>
    </recommendedName>
</protein>
<proteinExistence type="predicted"/>
<evidence type="ECO:0000313" key="1">
    <source>
        <dbReference type="EMBL" id="KAK4819085.1"/>
    </source>
</evidence>
<dbReference type="EMBL" id="JAUNZN010000007">
    <property type="protein sequence ID" value="KAK4819085.1"/>
    <property type="molecule type" value="Genomic_DNA"/>
</dbReference>
<accession>A0AAN7NNR5</accession>
<dbReference type="AlphaFoldDB" id="A0AAN7NNR5"/>
<evidence type="ECO:0000313" key="2">
    <source>
        <dbReference type="Proteomes" id="UP001333110"/>
    </source>
</evidence>
<organism evidence="1 2">
    <name type="scientific">Mycteria americana</name>
    <name type="common">Wood stork</name>
    <dbReference type="NCBI Taxonomy" id="33587"/>
    <lineage>
        <taxon>Eukaryota</taxon>
        <taxon>Metazoa</taxon>
        <taxon>Chordata</taxon>
        <taxon>Craniata</taxon>
        <taxon>Vertebrata</taxon>
        <taxon>Euteleostomi</taxon>
        <taxon>Archelosauria</taxon>
        <taxon>Archosauria</taxon>
        <taxon>Dinosauria</taxon>
        <taxon>Saurischia</taxon>
        <taxon>Theropoda</taxon>
        <taxon>Coelurosauria</taxon>
        <taxon>Aves</taxon>
        <taxon>Neognathae</taxon>
        <taxon>Neoaves</taxon>
        <taxon>Aequornithes</taxon>
        <taxon>Ciconiiformes</taxon>
        <taxon>Ciconiidae</taxon>
        <taxon>Mycteria</taxon>
    </lineage>
</organism>
<dbReference type="Proteomes" id="UP001333110">
    <property type="component" value="Unassembled WGS sequence"/>
</dbReference>